<feature type="region of interest" description="Disordered" evidence="1">
    <location>
        <begin position="94"/>
        <end position="127"/>
    </location>
</feature>
<evidence type="ECO:0000313" key="2">
    <source>
        <dbReference type="EMBL" id="OEH79114.1"/>
    </source>
</evidence>
<feature type="compositionally biased region" description="Basic and acidic residues" evidence="1">
    <location>
        <begin position="45"/>
        <end position="55"/>
    </location>
</feature>
<dbReference type="InParanoid" id="A0A1D3D6M8"/>
<gene>
    <name evidence="2" type="ORF">cyc_08460</name>
</gene>
<dbReference type="Proteomes" id="UP000095192">
    <property type="component" value="Unassembled WGS sequence"/>
</dbReference>
<name>A0A1D3D6M8_9EIME</name>
<dbReference type="VEuPathDB" id="ToxoDB:cyc_08460"/>
<proteinExistence type="predicted"/>
<organism evidence="2 3">
    <name type="scientific">Cyclospora cayetanensis</name>
    <dbReference type="NCBI Taxonomy" id="88456"/>
    <lineage>
        <taxon>Eukaryota</taxon>
        <taxon>Sar</taxon>
        <taxon>Alveolata</taxon>
        <taxon>Apicomplexa</taxon>
        <taxon>Conoidasida</taxon>
        <taxon>Coccidia</taxon>
        <taxon>Eucoccidiorida</taxon>
        <taxon>Eimeriorina</taxon>
        <taxon>Eimeriidae</taxon>
        <taxon>Cyclospora</taxon>
    </lineage>
</organism>
<sequence length="143" mass="15694">MRLQRGGRFKTRECIVSASLPRGELPLPRASFELQEASKSTKSIKSWEELGREDASSETASEGTALASKCGGRWEAANNGQFTSYLCALLSASEDDTDKSQRPKTTETHPEGLSVRALPPPAPHRTHYLRGSELSRLRVVLLP</sequence>
<evidence type="ECO:0000256" key="1">
    <source>
        <dbReference type="SAM" id="MobiDB-lite"/>
    </source>
</evidence>
<feature type="compositionally biased region" description="Basic and acidic residues" evidence="1">
    <location>
        <begin position="98"/>
        <end position="110"/>
    </location>
</feature>
<comment type="caution">
    <text evidence="2">The sequence shown here is derived from an EMBL/GenBank/DDBJ whole genome shotgun (WGS) entry which is preliminary data.</text>
</comment>
<feature type="region of interest" description="Disordered" evidence="1">
    <location>
        <begin position="35"/>
        <end position="67"/>
    </location>
</feature>
<accession>A0A1D3D6M8</accession>
<dbReference type="AlphaFoldDB" id="A0A1D3D6M8"/>
<evidence type="ECO:0000313" key="3">
    <source>
        <dbReference type="Proteomes" id="UP000095192"/>
    </source>
</evidence>
<dbReference type="EMBL" id="JROU02000494">
    <property type="protein sequence ID" value="OEH79114.1"/>
    <property type="molecule type" value="Genomic_DNA"/>
</dbReference>
<keyword evidence="3" id="KW-1185">Reference proteome</keyword>
<reference evidence="2 3" key="1">
    <citation type="journal article" date="2016" name="BMC Genomics">
        <title>Comparative genomics reveals Cyclospora cayetanensis possesses coccidia-like metabolism and invasion components but unique surface antigens.</title>
        <authorList>
            <person name="Liu S."/>
            <person name="Wang L."/>
            <person name="Zheng H."/>
            <person name="Xu Z."/>
            <person name="Roellig D.M."/>
            <person name="Li N."/>
            <person name="Frace M.A."/>
            <person name="Tang K."/>
            <person name="Arrowood M.J."/>
            <person name="Moss D.M."/>
            <person name="Zhang L."/>
            <person name="Feng Y."/>
            <person name="Xiao L."/>
        </authorList>
    </citation>
    <scope>NUCLEOTIDE SEQUENCE [LARGE SCALE GENOMIC DNA]</scope>
    <source>
        <strain evidence="2 3">CHN_HEN01</strain>
    </source>
</reference>
<protein>
    <submittedName>
        <fullName evidence="2">Uncharacterized protein</fullName>
    </submittedName>
</protein>